<protein>
    <recommendedName>
        <fullName evidence="3">Ankyrin repeat protein</fullName>
    </recommendedName>
</protein>
<dbReference type="EMBL" id="KP136319">
    <property type="protein sequence ID" value="AJF97034.1"/>
    <property type="molecule type" value="Genomic_DNA"/>
</dbReference>
<dbReference type="Proteomes" id="UP000202511">
    <property type="component" value="Segment"/>
</dbReference>
<dbReference type="RefSeq" id="YP_009119269.1">
    <property type="nucleotide sequence ID" value="NC_026440.1"/>
</dbReference>
<evidence type="ECO:0000313" key="1">
    <source>
        <dbReference type="EMBL" id="AJF97034.1"/>
    </source>
</evidence>
<sequence length="486" mass="52276">MATTPTADDDQAPPWATLPRELWREVLLCCPSDHDLYACLCAARCFHALTPTDLAARFYADATVEGMCAAGDMVGLEYAMVHRSASAPPIDWAACLYDAALLDHREIVQWILRQPDYCPVDVGGWEQARTVVAETDVLLLRALAALALLAAPIAASDDPTDRMRIEDAMRRMEAVWVHAPLYAKDYTIERCSRLGGAWANLVMRFVHAANQAPVDRTGANVCVSQSTAYQQCHVIGDYDGAQRAAEEVVASGLFAVDRLIREGRLDEAVRLATDPSTPAKLPFFDALDSIVRIAEASARVGRIDLLDVLGCLDANGMAALDAIAQGSAQKARTTAFCEATAAGHVHILERLGAPSDLQTLVVLTRPDIVAVAVAGDHVDCVRWLCEHAFPAATAKTWCASRARYVSALSLALLGRRKDMATLILAGVDGEAAARRALDEAVAAGDLRVARYIRAVCPSLLLCPPGVPRSRASCRPTPLVLIPINHA</sequence>
<name>A0A0B5J0P1_9VIRU</name>
<evidence type="ECO:0008006" key="3">
    <source>
        <dbReference type="Google" id="ProtNLM"/>
    </source>
</evidence>
<proteinExistence type="predicted"/>
<accession>A0A0B5J0P1</accession>
<organism evidence="1 2">
    <name type="scientific">Pandoravirus inopinatum</name>
    <dbReference type="NCBI Taxonomy" id="1605721"/>
    <lineage>
        <taxon>Viruses</taxon>
        <taxon>Pandoravirus</taxon>
    </lineage>
</organism>
<reference evidence="1 2" key="1">
    <citation type="journal article" date="2015" name="Parasitol. Res.">
        <title>Viruses in close associations with free-living amoebae.</title>
        <authorList>
            <person name="Scheid P."/>
        </authorList>
    </citation>
    <scope>NUCLEOTIDE SEQUENCE [LARGE SCALE GENOMIC DNA]</scope>
    <source>
        <strain evidence="1">KlaHel</strain>
    </source>
</reference>
<dbReference type="GeneID" id="23461951"/>
<evidence type="ECO:0000313" key="2">
    <source>
        <dbReference type="Proteomes" id="UP000202511"/>
    </source>
</evidence>
<dbReference type="KEGG" id="vg:23461951"/>